<comment type="caution">
    <text evidence="1">The sequence shown here is derived from an EMBL/GenBank/DDBJ whole genome shotgun (WGS) entry which is preliminary data.</text>
</comment>
<proteinExistence type="predicted"/>
<keyword evidence="2" id="KW-1185">Reference proteome</keyword>
<reference evidence="1 2" key="1">
    <citation type="journal article" date="2022" name="Plant J.">
        <title>Chromosome-level genome of Camellia lanceoleosa provides a valuable resource for understanding genome evolution and self-incompatibility.</title>
        <authorList>
            <person name="Gong W."/>
            <person name="Xiao S."/>
            <person name="Wang L."/>
            <person name="Liao Z."/>
            <person name="Chang Y."/>
            <person name="Mo W."/>
            <person name="Hu G."/>
            <person name="Li W."/>
            <person name="Zhao G."/>
            <person name="Zhu H."/>
            <person name="Hu X."/>
            <person name="Ji K."/>
            <person name="Xiang X."/>
            <person name="Song Q."/>
            <person name="Yuan D."/>
            <person name="Jin S."/>
            <person name="Zhang L."/>
        </authorList>
    </citation>
    <scope>NUCLEOTIDE SEQUENCE [LARGE SCALE GENOMIC DNA]</scope>
    <source>
        <strain evidence="1">SQ_2022a</strain>
    </source>
</reference>
<name>A0ACC0IQU8_9ERIC</name>
<dbReference type="EMBL" id="CM045760">
    <property type="protein sequence ID" value="KAI8027458.1"/>
    <property type="molecule type" value="Genomic_DNA"/>
</dbReference>
<organism evidence="1 2">
    <name type="scientific">Camellia lanceoleosa</name>
    <dbReference type="NCBI Taxonomy" id="1840588"/>
    <lineage>
        <taxon>Eukaryota</taxon>
        <taxon>Viridiplantae</taxon>
        <taxon>Streptophyta</taxon>
        <taxon>Embryophyta</taxon>
        <taxon>Tracheophyta</taxon>
        <taxon>Spermatophyta</taxon>
        <taxon>Magnoliopsida</taxon>
        <taxon>eudicotyledons</taxon>
        <taxon>Gunneridae</taxon>
        <taxon>Pentapetalae</taxon>
        <taxon>asterids</taxon>
        <taxon>Ericales</taxon>
        <taxon>Theaceae</taxon>
        <taxon>Camellia</taxon>
    </lineage>
</organism>
<accession>A0ACC0IQU8</accession>
<gene>
    <name evidence="1" type="ORF">LOK49_LG02G01498</name>
</gene>
<protein>
    <submittedName>
        <fullName evidence="1">Auxin-responsive protein IAA11</fullName>
    </submittedName>
</protein>
<evidence type="ECO:0000313" key="2">
    <source>
        <dbReference type="Proteomes" id="UP001060215"/>
    </source>
</evidence>
<dbReference type="Proteomes" id="UP001060215">
    <property type="component" value="Chromosome 3"/>
</dbReference>
<sequence>MTNSGILENKNNVKEKRQLKTSLFVKLNMDGIPIGRKVDLNAHNYYETLAQTLEDMFCRPTTTINVRRELFFSFLF</sequence>
<evidence type="ECO:0000313" key="1">
    <source>
        <dbReference type="EMBL" id="KAI8027458.1"/>
    </source>
</evidence>